<dbReference type="SUPFAM" id="SSF48452">
    <property type="entry name" value="TPR-like"/>
    <property type="match status" value="1"/>
</dbReference>
<dbReference type="PANTHER" id="PTHR44917">
    <property type="entry name" value="PROTEIN HIGH CHLOROPHYLL FLUORESCENT 107"/>
    <property type="match status" value="1"/>
</dbReference>
<dbReference type="InterPro" id="IPR044624">
    <property type="entry name" value="Mbb1-like"/>
</dbReference>
<dbReference type="PANTHER" id="PTHR44917:SF1">
    <property type="entry name" value="PROTEIN HIGH CHLOROPHYLL FLUORESCENT 107"/>
    <property type="match status" value="1"/>
</dbReference>
<feature type="non-terminal residue" evidence="1">
    <location>
        <position position="1"/>
    </location>
</feature>
<name>K0RBX9_THAOC</name>
<dbReference type="Proteomes" id="UP000266841">
    <property type="component" value="Unassembled WGS sequence"/>
</dbReference>
<reference evidence="1 2" key="1">
    <citation type="journal article" date="2012" name="Genome Biol.">
        <title>Genome and low-iron response of an oceanic diatom adapted to chronic iron limitation.</title>
        <authorList>
            <person name="Lommer M."/>
            <person name="Specht M."/>
            <person name="Roy A.S."/>
            <person name="Kraemer L."/>
            <person name="Andreson R."/>
            <person name="Gutowska M.A."/>
            <person name="Wolf J."/>
            <person name="Bergner S.V."/>
            <person name="Schilhabel M.B."/>
            <person name="Klostermeier U.C."/>
            <person name="Beiko R.G."/>
            <person name="Rosenstiel P."/>
            <person name="Hippler M."/>
            <person name="Laroche J."/>
        </authorList>
    </citation>
    <scope>NUCLEOTIDE SEQUENCE [LARGE SCALE GENOMIC DNA]</scope>
    <source>
        <strain evidence="1 2">CCMP1005</strain>
    </source>
</reference>
<dbReference type="eggNOG" id="KOG0495">
    <property type="taxonomic scope" value="Eukaryota"/>
</dbReference>
<gene>
    <name evidence="1" type="ORF">THAOC_31326</name>
</gene>
<dbReference type="Gene3D" id="1.25.40.10">
    <property type="entry name" value="Tetratricopeptide repeat domain"/>
    <property type="match status" value="1"/>
</dbReference>
<dbReference type="GO" id="GO:0006397">
    <property type="term" value="P:mRNA processing"/>
    <property type="evidence" value="ECO:0007669"/>
    <property type="project" value="InterPro"/>
</dbReference>
<dbReference type="OrthoDB" id="440128at2759"/>
<sequence length="178" mass="19595">ASPGTMDMVERASTISRELLWKVHLEAAQMQERAALAGVAAGRPAGVGLDEALRPCRRSYARSIALCPPNLTWKIWLAAGRTEVSCDNVSEARELFLRAHDCVTEKGRSSVLLELSRLEEFAGDVGTARSFLTRSRGAYGGDWKVWLSSVNLECRHGRRDRAIEFAQSALNIHRGTGE</sequence>
<evidence type="ECO:0000313" key="1">
    <source>
        <dbReference type="EMBL" id="EJK49764.1"/>
    </source>
</evidence>
<evidence type="ECO:0000313" key="2">
    <source>
        <dbReference type="Proteomes" id="UP000266841"/>
    </source>
</evidence>
<organism evidence="1 2">
    <name type="scientific">Thalassiosira oceanica</name>
    <name type="common">Marine diatom</name>
    <dbReference type="NCBI Taxonomy" id="159749"/>
    <lineage>
        <taxon>Eukaryota</taxon>
        <taxon>Sar</taxon>
        <taxon>Stramenopiles</taxon>
        <taxon>Ochrophyta</taxon>
        <taxon>Bacillariophyta</taxon>
        <taxon>Coscinodiscophyceae</taxon>
        <taxon>Thalassiosirophycidae</taxon>
        <taxon>Thalassiosirales</taxon>
        <taxon>Thalassiosiraceae</taxon>
        <taxon>Thalassiosira</taxon>
    </lineage>
</organism>
<dbReference type="InterPro" id="IPR011990">
    <property type="entry name" value="TPR-like_helical_dom_sf"/>
</dbReference>
<dbReference type="GO" id="GO:0003729">
    <property type="term" value="F:mRNA binding"/>
    <property type="evidence" value="ECO:0007669"/>
    <property type="project" value="InterPro"/>
</dbReference>
<dbReference type="EMBL" id="AGNL01044459">
    <property type="protein sequence ID" value="EJK49764.1"/>
    <property type="molecule type" value="Genomic_DNA"/>
</dbReference>
<comment type="caution">
    <text evidence="1">The sequence shown here is derived from an EMBL/GenBank/DDBJ whole genome shotgun (WGS) entry which is preliminary data.</text>
</comment>
<keyword evidence="2" id="KW-1185">Reference proteome</keyword>
<proteinExistence type="predicted"/>
<protein>
    <submittedName>
        <fullName evidence="1">Uncharacterized protein</fullName>
    </submittedName>
</protein>
<accession>K0RBX9</accession>
<dbReference type="AlphaFoldDB" id="K0RBX9"/>